<name>A0ABV0SWQ7_9TELE</name>
<keyword evidence="1" id="KW-0472">Membrane</keyword>
<dbReference type="EMBL" id="JAHRIQ010011813">
    <property type="protein sequence ID" value="MEQ2224128.1"/>
    <property type="molecule type" value="Genomic_DNA"/>
</dbReference>
<sequence>MPYSPSVNQFHPFKPFIMQQPDFSLNQVDKLFYTLYTRVPVDFISCFKALLCPYGVVNGQPPKLCQHLTQHTAACGLQFQVQKLLVVLYTKLKLKWTGAFLSVVPELWDSFPVFFILFMLLKKLWKTFCFFLRILFFSLYCL</sequence>
<dbReference type="Proteomes" id="UP001482620">
    <property type="component" value="Unassembled WGS sequence"/>
</dbReference>
<accession>A0ABV0SWQ7</accession>
<keyword evidence="3" id="KW-1185">Reference proteome</keyword>
<keyword evidence="1" id="KW-1133">Transmembrane helix</keyword>
<evidence type="ECO:0000256" key="1">
    <source>
        <dbReference type="SAM" id="Phobius"/>
    </source>
</evidence>
<reference evidence="2 3" key="1">
    <citation type="submission" date="2021-06" db="EMBL/GenBank/DDBJ databases">
        <authorList>
            <person name="Palmer J.M."/>
        </authorList>
    </citation>
    <scope>NUCLEOTIDE SEQUENCE [LARGE SCALE GENOMIC DNA]</scope>
    <source>
        <strain evidence="3">if_2019</strain>
        <tissue evidence="2">Muscle</tissue>
    </source>
</reference>
<comment type="caution">
    <text evidence="2">The sequence shown here is derived from an EMBL/GenBank/DDBJ whole genome shotgun (WGS) entry which is preliminary data.</text>
</comment>
<evidence type="ECO:0000313" key="2">
    <source>
        <dbReference type="EMBL" id="MEQ2224128.1"/>
    </source>
</evidence>
<organism evidence="2 3">
    <name type="scientific">Ilyodon furcidens</name>
    <name type="common">goldbreast splitfin</name>
    <dbReference type="NCBI Taxonomy" id="33524"/>
    <lineage>
        <taxon>Eukaryota</taxon>
        <taxon>Metazoa</taxon>
        <taxon>Chordata</taxon>
        <taxon>Craniata</taxon>
        <taxon>Vertebrata</taxon>
        <taxon>Euteleostomi</taxon>
        <taxon>Actinopterygii</taxon>
        <taxon>Neopterygii</taxon>
        <taxon>Teleostei</taxon>
        <taxon>Neoteleostei</taxon>
        <taxon>Acanthomorphata</taxon>
        <taxon>Ovalentaria</taxon>
        <taxon>Atherinomorphae</taxon>
        <taxon>Cyprinodontiformes</taxon>
        <taxon>Goodeidae</taxon>
        <taxon>Ilyodon</taxon>
    </lineage>
</organism>
<gene>
    <name evidence="2" type="ORF">ILYODFUR_004215</name>
</gene>
<feature type="transmembrane region" description="Helical" evidence="1">
    <location>
        <begin position="98"/>
        <end position="118"/>
    </location>
</feature>
<protein>
    <submittedName>
        <fullName evidence="2">Uncharacterized protein</fullName>
    </submittedName>
</protein>
<proteinExistence type="predicted"/>
<evidence type="ECO:0000313" key="3">
    <source>
        <dbReference type="Proteomes" id="UP001482620"/>
    </source>
</evidence>
<keyword evidence="1" id="KW-0812">Transmembrane</keyword>